<protein>
    <submittedName>
        <fullName evidence="2">Uncharacterized protein</fullName>
    </submittedName>
</protein>
<dbReference type="AlphaFoldDB" id="A0A542D9F4"/>
<dbReference type="Proteomes" id="UP000316298">
    <property type="component" value="Unassembled WGS sequence"/>
</dbReference>
<gene>
    <name evidence="2" type="ORF">FB475_6689</name>
</gene>
<sequence>MQQSALAAARPERGPCFSNRFRRRLHAYRAALSLEWSDSTVHPDFSSRPDLPRSAGQCGVTSAWLLQELPLILRPRARFCFGDIVVDGKVSSSTAGSRSAAPPRPGAGSST</sequence>
<evidence type="ECO:0000313" key="2">
    <source>
        <dbReference type="EMBL" id="TQI99702.1"/>
    </source>
</evidence>
<dbReference type="RefSeq" id="WP_141861911.1">
    <property type="nucleotide sequence ID" value="NZ_BAAAKA010000010.1"/>
</dbReference>
<accession>A0A542D9F4</accession>
<name>A0A542D9F4_9ACTN</name>
<proteinExistence type="predicted"/>
<keyword evidence="3" id="KW-1185">Reference proteome</keyword>
<comment type="caution">
    <text evidence="2">The sequence shown here is derived from an EMBL/GenBank/DDBJ whole genome shotgun (WGS) entry which is preliminary data.</text>
</comment>
<evidence type="ECO:0000256" key="1">
    <source>
        <dbReference type="SAM" id="MobiDB-lite"/>
    </source>
</evidence>
<dbReference type="EMBL" id="VFMM01000004">
    <property type="protein sequence ID" value="TQI99702.1"/>
    <property type="molecule type" value="Genomic_DNA"/>
</dbReference>
<reference evidence="2 3" key="1">
    <citation type="submission" date="2019-06" db="EMBL/GenBank/DDBJ databases">
        <title>Sequencing the genomes of 1000 actinobacteria strains.</title>
        <authorList>
            <person name="Klenk H.-P."/>
        </authorList>
    </citation>
    <scope>NUCLEOTIDE SEQUENCE [LARGE SCALE GENOMIC DNA]</scope>
    <source>
        <strain evidence="2 3">DSM 17305</strain>
    </source>
</reference>
<evidence type="ECO:0000313" key="3">
    <source>
        <dbReference type="Proteomes" id="UP000316298"/>
    </source>
</evidence>
<feature type="region of interest" description="Disordered" evidence="1">
    <location>
        <begin position="90"/>
        <end position="111"/>
    </location>
</feature>
<organism evidence="2 3">
    <name type="scientific">Kribbella jejuensis</name>
    <dbReference type="NCBI Taxonomy" id="236068"/>
    <lineage>
        <taxon>Bacteria</taxon>
        <taxon>Bacillati</taxon>
        <taxon>Actinomycetota</taxon>
        <taxon>Actinomycetes</taxon>
        <taxon>Propionibacteriales</taxon>
        <taxon>Kribbellaceae</taxon>
        <taxon>Kribbella</taxon>
    </lineage>
</organism>
<dbReference type="OrthoDB" id="3495027at2"/>